<dbReference type="PATRIC" id="fig|391937.3.peg.1115"/>
<dbReference type="Proteomes" id="UP000006786">
    <property type="component" value="Unassembled WGS sequence"/>
</dbReference>
<evidence type="ECO:0000313" key="1">
    <source>
        <dbReference type="EMBL" id="EKF19754.1"/>
    </source>
</evidence>
<name>K2LPX5_9HYPH</name>
<evidence type="ECO:0000313" key="2">
    <source>
        <dbReference type="Proteomes" id="UP000006786"/>
    </source>
</evidence>
<protein>
    <submittedName>
        <fullName evidence="1">Uncharacterized protein</fullName>
    </submittedName>
</protein>
<dbReference type="STRING" id="391937.NA2_05418"/>
<dbReference type="EMBL" id="AMRM01000005">
    <property type="protein sequence ID" value="EKF19754.1"/>
    <property type="molecule type" value="Genomic_DNA"/>
</dbReference>
<sequence length="151" mass="16948">MEGSGTRADPVILTQELSTSAAVVLVIRATGEVSRYAADERSGQGFLYMEIETINGSGLAWIEFEFELQEKRGQPSIYSDGLSFNQRDIGREQLGSNRFAAYDRKFEPYDRLLFQDGKVDPGESVAFRLLITDLTPQPEFYLVQDPRIPSS</sequence>
<organism evidence="1 2">
    <name type="scientific">Nitratireductor pacificus pht-3B</name>
    <dbReference type="NCBI Taxonomy" id="391937"/>
    <lineage>
        <taxon>Bacteria</taxon>
        <taxon>Pseudomonadati</taxon>
        <taxon>Pseudomonadota</taxon>
        <taxon>Alphaproteobacteria</taxon>
        <taxon>Hyphomicrobiales</taxon>
        <taxon>Phyllobacteriaceae</taxon>
        <taxon>Nitratireductor</taxon>
    </lineage>
</organism>
<proteinExistence type="predicted"/>
<comment type="caution">
    <text evidence="1">The sequence shown here is derived from an EMBL/GenBank/DDBJ whole genome shotgun (WGS) entry which is preliminary data.</text>
</comment>
<accession>K2LPX5</accession>
<dbReference type="eggNOG" id="ENOG5032Y8R">
    <property type="taxonomic scope" value="Bacteria"/>
</dbReference>
<dbReference type="RefSeq" id="WP_008595087.1">
    <property type="nucleotide sequence ID" value="NZ_AMRM01000005.1"/>
</dbReference>
<keyword evidence="2" id="KW-1185">Reference proteome</keyword>
<dbReference type="AlphaFoldDB" id="K2LPX5"/>
<reference evidence="1 2" key="1">
    <citation type="journal article" date="2012" name="J. Bacteriol.">
        <title>Genome Sequence of Nitratireductor pacificus Type Strain pht-3B.</title>
        <authorList>
            <person name="Lai Q."/>
            <person name="Li G."/>
            <person name="Shao Z."/>
        </authorList>
    </citation>
    <scope>NUCLEOTIDE SEQUENCE [LARGE SCALE GENOMIC DNA]</scope>
    <source>
        <strain evidence="2">pht-3B</strain>
    </source>
</reference>
<gene>
    <name evidence="1" type="ORF">NA2_05418</name>
</gene>